<dbReference type="InterPro" id="IPR003737">
    <property type="entry name" value="GlcNAc_PI_deacetylase-related"/>
</dbReference>
<proteinExistence type="predicted"/>
<dbReference type="PANTHER" id="PTHR12993:SF29">
    <property type="entry name" value="BLR3841 PROTEIN"/>
    <property type="match status" value="1"/>
</dbReference>
<keyword evidence="1" id="KW-0862">Zinc</keyword>
<dbReference type="InterPro" id="IPR024078">
    <property type="entry name" value="LmbE-like_dom_sf"/>
</dbReference>
<evidence type="ECO:0000256" key="1">
    <source>
        <dbReference type="ARBA" id="ARBA00022833"/>
    </source>
</evidence>
<dbReference type="RefSeq" id="WP_326564564.1">
    <property type="nucleotide sequence ID" value="NZ_CP109071.1"/>
</dbReference>
<keyword evidence="3" id="KW-1185">Reference proteome</keyword>
<dbReference type="PANTHER" id="PTHR12993">
    <property type="entry name" value="N-ACETYLGLUCOSAMINYL-PHOSPHATIDYLINOSITOL DE-N-ACETYLASE-RELATED"/>
    <property type="match status" value="1"/>
</dbReference>
<dbReference type="SUPFAM" id="SSF102588">
    <property type="entry name" value="LmbE-like"/>
    <property type="match status" value="1"/>
</dbReference>
<dbReference type="EMBL" id="CP109071">
    <property type="protein sequence ID" value="WSA34558.1"/>
    <property type="molecule type" value="Genomic_DNA"/>
</dbReference>
<gene>
    <name evidence="2" type="ORF">OIE14_11190</name>
</gene>
<reference evidence="2 3" key="1">
    <citation type="submission" date="2022-10" db="EMBL/GenBank/DDBJ databases">
        <title>The complete genomes of actinobacterial strains from the NBC collection.</title>
        <authorList>
            <person name="Joergensen T.S."/>
            <person name="Alvarez Arevalo M."/>
            <person name="Sterndorff E.B."/>
            <person name="Faurdal D."/>
            <person name="Vuksanovic O."/>
            <person name="Mourched A.-S."/>
            <person name="Charusanti P."/>
            <person name="Shaw S."/>
            <person name="Blin K."/>
            <person name="Weber T."/>
        </authorList>
    </citation>
    <scope>NUCLEOTIDE SEQUENCE [LARGE SCALE GENOMIC DNA]</scope>
    <source>
        <strain evidence="2 3">NBC 01809</strain>
    </source>
</reference>
<name>A0ABZ1EJY7_9ACTN</name>
<protein>
    <submittedName>
        <fullName evidence="2">PIG-L family deacetylase</fullName>
    </submittedName>
</protein>
<evidence type="ECO:0000313" key="3">
    <source>
        <dbReference type="Proteomes" id="UP001334804"/>
    </source>
</evidence>
<dbReference type="Gene3D" id="3.40.50.10320">
    <property type="entry name" value="LmbE-like"/>
    <property type="match status" value="1"/>
</dbReference>
<accession>A0ABZ1EJY7</accession>
<sequence length="261" mass="28405">MGRPVIFCVPHPDDETLGAGVSIAEHVAAGRDVRILLMTRGTGSGAIRKVNGTNWSPWWGVWHNPAVEGYQPLGEEEFGASRMRELMAAIGCLGVSAEHVYEASALLGEPVLDGSVTQDQARRAILALAATLDPAAGHPGLWTPTWLVDDNPDHIAVGKASRQLGVEDPVWWGDRRYWVLPPYWQDARLGQIAGEFWDTPNNAGTEVAIEIQRRARNACLAYKAWAPQQGMYAIGYHSVDGMFAAMDGSTSTNPPKCLIHK</sequence>
<evidence type="ECO:0000313" key="2">
    <source>
        <dbReference type="EMBL" id="WSA34558.1"/>
    </source>
</evidence>
<dbReference type="Proteomes" id="UP001334804">
    <property type="component" value="Chromosome"/>
</dbReference>
<dbReference type="Pfam" id="PF02585">
    <property type="entry name" value="PIG-L"/>
    <property type="match status" value="1"/>
</dbReference>
<organism evidence="2 3">
    <name type="scientific">Micromonospora peucetia</name>
    <dbReference type="NCBI Taxonomy" id="47871"/>
    <lineage>
        <taxon>Bacteria</taxon>
        <taxon>Bacillati</taxon>
        <taxon>Actinomycetota</taxon>
        <taxon>Actinomycetes</taxon>
        <taxon>Micromonosporales</taxon>
        <taxon>Micromonosporaceae</taxon>
        <taxon>Micromonospora</taxon>
    </lineage>
</organism>